<accession>A0A1W6MIR7</accession>
<organism evidence="3 4">
    <name type="scientific">Nonlabens spongiae</name>
    <dbReference type="NCBI Taxonomy" id="331648"/>
    <lineage>
        <taxon>Bacteria</taxon>
        <taxon>Pseudomonadati</taxon>
        <taxon>Bacteroidota</taxon>
        <taxon>Flavobacteriia</taxon>
        <taxon>Flavobacteriales</taxon>
        <taxon>Flavobacteriaceae</taxon>
        <taxon>Nonlabens</taxon>
    </lineage>
</organism>
<keyword evidence="2" id="KW-0472">Membrane</keyword>
<evidence type="ECO:0000256" key="1">
    <source>
        <dbReference type="SAM" id="Coils"/>
    </source>
</evidence>
<feature type="transmembrane region" description="Helical" evidence="2">
    <location>
        <begin position="305"/>
        <end position="323"/>
    </location>
</feature>
<dbReference type="EMBL" id="CP019344">
    <property type="protein sequence ID" value="ARN77386.1"/>
    <property type="molecule type" value="Genomic_DNA"/>
</dbReference>
<dbReference type="SUPFAM" id="SSF58113">
    <property type="entry name" value="Apolipoprotein A-I"/>
    <property type="match status" value="1"/>
</dbReference>
<dbReference type="STRING" id="331648.BST97_04980"/>
<evidence type="ECO:0000313" key="3">
    <source>
        <dbReference type="EMBL" id="ARN77386.1"/>
    </source>
</evidence>
<keyword evidence="2" id="KW-0812">Transmembrane</keyword>
<name>A0A1W6MIR7_9FLAO</name>
<keyword evidence="1" id="KW-0175">Coiled coil</keyword>
<feature type="coiled-coil region" evidence="1">
    <location>
        <begin position="125"/>
        <end position="227"/>
    </location>
</feature>
<feature type="transmembrane region" description="Helical" evidence="2">
    <location>
        <begin position="272"/>
        <end position="293"/>
    </location>
</feature>
<evidence type="ECO:0000256" key="2">
    <source>
        <dbReference type="SAM" id="Phobius"/>
    </source>
</evidence>
<dbReference type="RefSeq" id="WP_085766190.1">
    <property type="nucleotide sequence ID" value="NZ_CP019344.1"/>
</dbReference>
<evidence type="ECO:0000313" key="4">
    <source>
        <dbReference type="Proteomes" id="UP000193431"/>
    </source>
</evidence>
<proteinExistence type="predicted"/>
<keyword evidence="2" id="KW-1133">Transmembrane helix</keyword>
<sequence>MKAEEFEEHPIFDRLNSLEEILSNDEAKEKIDLENLSFFQTVFDFINQRVKLILPELVQKKDIDAASNELQTGVSNINSYLGNNNIGHITNAINSFNTAINRVKNFPIPYSKTDFNFSRKVANFEKTAKGKYKNLEKENSELKSELEDFKTDLDNKETELQRILELLETKENEIQNLTSTFQTNFDNLKSQHNQEFQNDKKTYRSEIDDAKEEFREEIDELKSTIDTDTSSLVESLEQKLEDAKKIVNVIGNVGVTGNYQIIANEHKSTANLWRWIAVGFMAVFSGLLVWTIIDLSSDGFNWTKSIIRLVAAAALSYPATYAAKESSKHRKLETLNRTAELELASVDTFIEMLDETKKQEIKSKLVEKYFGNDKSNVLGNDKETEELSVSGFEKIINAISKMGK</sequence>
<gene>
    <name evidence="3" type="ORF">BST97_04980</name>
</gene>
<dbReference type="Gene3D" id="1.20.120.20">
    <property type="entry name" value="Apolipoprotein"/>
    <property type="match status" value="1"/>
</dbReference>
<keyword evidence="4" id="KW-1185">Reference proteome</keyword>
<dbReference type="AlphaFoldDB" id="A0A1W6MIR7"/>
<dbReference type="Proteomes" id="UP000193431">
    <property type="component" value="Chromosome"/>
</dbReference>
<reference evidence="3 4" key="1">
    <citation type="submission" date="2016-11" db="EMBL/GenBank/DDBJ databases">
        <title>Trade-off between light-utilization and light-protection in marine flavobacteria.</title>
        <authorList>
            <person name="Kumagai Y."/>
        </authorList>
    </citation>
    <scope>NUCLEOTIDE SEQUENCE [LARGE SCALE GENOMIC DNA]</scope>
    <source>
        <strain evidence="3 4">JCM 13191</strain>
    </source>
</reference>
<dbReference type="OrthoDB" id="1431451at2"/>
<protein>
    <submittedName>
        <fullName evidence="3">Uncharacterized protein</fullName>
    </submittedName>
</protein>